<evidence type="ECO:0000313" key="4">
    <source>
        <dbReference type="Proteomes" id="UP000008827"/>
    </source>
</evidence>
<dbReference type="EnsemblPlants" id="KRH12822">
    <property type="protein sequence ID" value="KRH12822"/>
    <property type="gene ID" value="GLYMA_15G196700"/>
</dbReference>
<gene>
    <name evidence="2" type="ORF">GLYMA_15G196700</name>
</gene>
<accession>A0A0R0G3F0</accession>
<proteinExistence type="predicted"/>
<dbReference type="AlphaFoldDB" id="A0A0R0G3F0"/>
<organism evidence="2">
    <name type="scientific">Glycine max</name>
    <name type="common">Soybean</name>
    <name type="synonym">Glycine hispida</name>
    <dbReference type="NCBI Taxonomy" id="3847"/>
    <lineage>
        <taxon>Eukaryota</taxon>
        <taxon>Viridiplantae</taxon>
        <taxon>Streptophyta</taxon>
        <taxon>Embryophyta</taxon>
        <taxon>Tracheophyta</taxon>
        <taxon>Spermatophyta</taxon>
        <taxon>Magnoliopsida</taxon>
        <taxon>eudicotyledons</taxon>
        <taxon>Gunneridae</taxon>
        <taxon>Pentapetalae</taxon>
        <taxon>rosids</taxon>
        <taxon>fabids</taxon>
        <taxon>Fabales</taxon>
        <taxon>Fabaceae</taxon>
        <taxon>Papilionoideae</taxon>
        <taxon>50 kb inversion clade</taxon>
        <taxon>NPAAA clade</taxon>
        <taxon>indigoferoid/millettioid clade</taxon>
        <taxon>Phaseoleae</taxon>
        <taxon>Glycine</taxon>
        <taxon>Glycine subgen. Soja</taxon>
    </lineage>
</organism>
<keyword evidence="1" id="KW-1133">Transmembrane helix</keyword>
<keyword evidence="1" id="KW-0472">Membrane</keyword>
<reference evidence="2 3" key="1">
    <citation type="journal article" date="2010" name="Nature">
        <title>Genome sequence of the palaeopolyploid soybean.</title>
        <authorList>
            <person name="Schmutz J."/>
            <person name="Cannon S.B."/>
            <person name="Schlueter J."/>
            <person name="Ma J."/>
            <person name="Mitros T."/>
            <person name="Nelson W."/>
            <person name="Hyten D.L."/>
            <person name="Song Q."/>
            <person name="Thelen J.J."/>
            <person name="Cheng J."/>
            <person name="Xu D."/>
            <person name="Hellsten U."/>
            <person name="May G.D."/>
            <person name="Yu Y."/>
            <person name="Sakurai T."/>
            <person name="Umezawa T."/>
            <person name="Bhattacharyya M.K."/>
            <person name="Sandhu D."/>
            <person name="Valliyodan B."/>
            <person name="Lindquist E."/>
            <person name="Peto M."/>
            <person name="Grant D."/>
            <person name="Shu S."/>
            <person name="Goodstein D."/>
            <person name="Barry K."/>
            <person name="Futrell-Griggs M."/>
            <person name="Abernathy B."/>
            <person name="Du J."/>
            <person name="Tian Z."/>
            <person name="Zhu L."/>
            <person name="Gill N."/>
            <person name="Joshi T."/>
            <person name="Libault M."/>
            <person name="Sethuraman A."/>
            <person name="Zhang X.-C."/>
            <person name="Shinozaki K."/>
            <person name="Nguyen H.T."/>
            <person name="Wing R.A."/>
            <person name="Cregan P."/>
            <person name="Specht J."/>
            <person name="Grimwood J."/>
            <person name="Rokhsar D."/>
            <person name="Stacey G."/>
            <person name="Shoemaker R.C."/>
            <person name="Jackson S.A."/>
        </authorList>
    </citation>
    <scope>NUCLEOTIDE SEQUENCE</scope>
    <source>
        <strain evidence="3">cv. Williams 82</strain>
        <tissue evidence="2">Callus</tissue>
    </source>
</reference>
<name>A0A0R0G3F0_SOYBN</name>
<evidence type="ECO:0000313" key="2">
    <source>
        <dbReference type="EMBL" id="KRH12822.1"/>
    </source>
</evidence>
<reference evidence="2" key="3">
    <citation type="submission" date="2018-07" db="EMBL/GenBank/DDBJ databases">
        <title>WGS assembly of Glycine max.</title>
        <authorList>
            <person name="Schmutz J."/>
            <person name="Cannon S."/>
            <person name="Schlueter J."/>
            <person name="Ma J."/>
            <person name="Mitros T."/>
            <person name="Nelson W."/>
            <person name="Hyten D."/>
            <person name="Song Q."/>
            <person name="Thelen J."/>
            <person name="Cheng J."/>
            <person name="Xu D."/>
            <person name="Hellsten U."/>
            <person name="May G."/>
            <person name="Yu Y."/>
            <person name="Sakurai T."/>
            <person name="Umezawa T."/>
            <person name="Bhattacharyya M."/>
            <person name="Sandhu D."/>
            <person name="Valliyodan B."/>
            <person name="Lindquist E."/>
            <person name="Peto M."/>
            <person name="Grant D."/>
            <person name="Shu S."/>
            <person name="Goodstein D."/>
            <person name="Barry K."/>
            <person name="Futrell-Griggs M."/>
            <person name="Abernathy B."/>
            <person name="Du J."/>
            <person name="Tian Z."/>
            <person name="Zhu L."/>
            <person name="Gill N."/>
            <person name="Joshi T."/>
            <person name="Libault M."/>
            <person name="Sethuraman A."/>
            <person name="Zhang X."/>
            <person name="Shinozaki K."/>
            <person name="Nguyen H."/>
            <person name="Wing R."/>
            <person name="Cregan P."/>
            <person name="Specht J."/>
            <person name="Grimwood J."/>
            <person name="Rokhsar D."/>
            <person name="Stacey G."/>
            <person name="Shoemaker R."/>
            <person name="Jackson S."/>
        </authorList>
    </citation>
    <scope>NUCLEOTIDE SEQUENCE</scope>
    <source>
        <tissue evidence="2">Callus</tissue>
    </source>
</reference>
<dbReference type="InParanoid" id="A0A0R0G3F0"/>
<keyword evidence="4" id="KW-1185">Reference proteome</keyword>
<dbReference type="SMR" id="A0A0R0G3F0"/>
<evidence type="ECO:0000313" key="3">
    <source>
        <dbReference type="EnsemblPlants" id="KRH12822"/>
    </source>
</evidence>
<dbReference type="Proteomes" id="UP000008827">
    <property type="component" value="Chromosome 15"/>
</dbReference>
<evidence type="ECO:0000256" key="1">
    <source>
        <dbReference type="SAM" id="Phobius"/>
    </source>
</evidence>
<dbReference type="EMBL" id="CM000848">
    <property type="protein sequence ID" value="KRH12822.1"/>
    <property type="molecule type" value="Genomic_DNA"/>
</dbReference>
<feature type="transmembrane region" description="Helical" evidence="1">
    <location>
        <begin position="90"/>
        <end position="110"/>
    </location>
</feature>
<reference evidence="3" key="2">
    <citation type="submission" date="2018-02" db="UniProtKB">
        <authorList>
            <consortium name="EnsemblPlants"/>
        </authorList>
    </citation>
    <scope>IDENTIFICATION</scope>
    <source>
        <strain evidence="3">Williams 82</strain>
    </source>
</reference>
<sequence length="111" mass="13012">MNDLHFPSHSNSRQLQPFRKTSHHLFITCYLSPTAHAKIQLFPDTSLVVLNTILVLIKQSSSPRHYQHDFTIIHCLEHCKFFVSTSPNTLSAFFLLFFYMFLAFIFFTPVF</sequence>
<dbReference type="Gramene" id="KRH12822">
    <property type="protein sequence ID" value="KRH12822"/>
    <property type="gene ID" value="GLYMA_15G196700"/>
</dbReference>
<protein>
    <submittedName>
        <fullName evidence="2 3">Uncharacterized protein</fullName>
    </submittedName>
</protein>
<keyword evidence="1" id="KW-0812">Transmembrane</keyword>